<dbReference type="Proteomes" id="UP001500383">
    <property type="component" value="Unassembled WGS sequence"/>
</dbReference>
<comment type="caution">
    <text evidence="2">The sequence shown here is derived from an EMBL/GenBank/DDBJ whole genome shotgun (WGS) entry which is preliminary data.</text>
</comment>
<accession>A0ABN2IDJ6</accession>
<dbReference type="EMBL" id="BAAAQG010000006">
    <property type="protein sequence ID" value="GAA1703005.1"/>
    <property type="molecule type" value="Genomic_DNA"/>
</dbReference>
<gene>
    <name evidence="2" type="ORF">GCM10009831_10280</name>
</gene>
<feature type="domain" description="SnoaL-like" evidence="1">
    <location>
        <begin position="21"/>
        <end position="120"/>
    </location>
</feature>
<reference evidence="2 3" key="1">
    <citation type="journal article" date="2019" name="Int. J. Syst. Evol. Microbiol.">
        <title>The Global Catalogue of Microorganisms (GCM) 10K type strain sequencing project: providing services to taxonomists for standard genome sequencing and annotation.</title>
        <authorList>
            <consortium name="The Broad Institute Genomics Platform"/>
            <consortium name="The Broad Institute Genome Sequencing Center for Infectious Disease"/>
            <person name="Wu L."/>
            <person name="Ma J."/>
        </authorList>
    </citation>
    <scope>NUCLEOTIDE SEQUENCE [LARGE SCALE GENOMIC DNA]</scope>
    <source>
        <strain evidence="2 3">JCM 16002</strain>
    </source>
</reference>
<evidence type="ECO:0000313" key="3">
    <source>
        <dbReference type="Proteomes" id="UP001500383"/>
    </source>
</evidence>
<dbReference type="InterPro" id="IPR037401">
    <property type="entry name" value="SnoaL-like"/>
</dbReference>
<sequence>MDGGGPMDQDERRGGSGEVARALVEATFRGDVDTATSLCTPDLELRIEGTQVVRGRDGLAQLIEFNEEVSTDVRVEIHRVLSSGDTAAVSRTTFLTIGGTPITLAVGAFFTLRDGLVSEWCDYQDMGEVTRALGH</sequence>
<dbReference type="SUPFAM" id="SSF54427">
    <property type="entry name" value="NTF2-like"/>
    <property type="match status" value="1"/>
</dbReference>
<organism evidence="2 3">
    <name type="scientific">Dietzia cercidiphylli</name>
    <dbReference type="NCBI Taxonomy" id="498199"/>
    <lineage>
        <taxon>Bacteria</taxon>
        <taxon>Bacillati</taxon>
        <taxon>Actinomycetota</taxon>
        <taxon>Actinomycetes</taxon>
        <taxon>Mycobacteriales</taxon>
        <taxon>Dietziaceae</taxon>
        <taxon>Dietzia</taxon>
    </lineage>
</organism>
<dbReference type="InterPro" id="IPR032710">
    <property type="entry name" value="NTF2-like_dom_sf"/>
</dbReference>
<name>A0ABN2IDJ6_9ACTN</name>
<dbReference type="Gene3D" id="3.10.450.50">
    <property type="match status" value="1"/>
</dbReference>
<proteinExistence type="predicted"/>
<evidence type="ECO:0000313" key="2">
    <source>
        <dbReference type="EMBL" id="GAA1703005.1"/>
    </source>
</evidence>
<evidence type="ECO:0000259" key="1">
    <source>
        <dbReference type="Pfam" id="PF12680"/>
    </source>
</evidence>
<dbReference type="Pfam" id="PF12680">
    <property type="entry name" value="SnoaL_2"/>
    <property type="match status" value="1"/>
</dbReference>
<keyword evidence="3" id="KW-1185">Reference proteome</keyword>
<protein>
    <recommendedName>
        <fullName evidence="1">SnoaL-like domain-containing protein</fullName>
    </recommendedName>
</protein>